<evidence type="ECO:0000256" key="1">
    <source>
        <dbReference type="SAM" id="MobiDB-lite"/>
    </source>
</evidence>
<dbReference type="AlphaFoldDB" id="A0A0N9I7B3"/>
<dbReference type="Proteomes" id="UP000063699">
    <property type="component" value="Chromosome"/>
</dbReference>
<evidence type="ECO:0000313" key="3">
    <source>
        <dbReference type="Proteomes" id="UP000063699"/>
    </source>
</evidence>
<name>A0A0N9I7B3_9PSEU</name>
<reference evidence="2 3" key="1">
    <citation type="submission" date="2015-07" db="EMBL/GenBank/DDBJ databases">
        <title>Genome sequencing of Kibdelosporangium phytohabitans.</title>
        <authorList>
            <person name="Qin S."/>
            <person name="Xing K."/>
        </authorList>
    </citation>
    <scope>NUCLEOTIDE SEQUENCE [LARGE SCALE GENOMIC DNA]</scope>
    <source>
        <strain evidence="2 3">KLBMP1111</strain>
    </source>
</reference>
<proteinExistence type="predicted"/>
<organism evidence="2 3">
    <name type="scientific">Kibdelosporangium phytohabitans</name>
    <dbReference type="NCBI Taxonomy" id="860235"/>
    <lineage>
        <taxon>Bacteria</taxon>
        <taxon>Bacillati</taxon>
        <taxon>Actinomycetota</taxon>
        <taxon>Actinomycetes</taxon>
        <taxon>Pseudonocardiales</taxon>
        <taxon>Pseudonocardiaceae</taxon>
        <taxon>Kibdelosporangium</taxon>
    </lineage>
</organism>
<feature type="region of interest" description="Disordered" evidence="1">
    <location>
        <begin position="56"/>
        <end position="90"/>
    </location>
</feature>
<feature type="compositionally biased region" description="Low complexity" evidence="1">
    <location>
        <begin position="74"/>
        <end position="90"/>
    </location>
</feature>
<sequence>MYVLAVAPRRAGRFSVITVSATGMQAPSPSPARNRKTANIATFGASGMTRVKIEKTRTEPISIQRRPNRSVNGPSPAAPTATPTSDSVATRVAPAAVKPRCWLLSRVGIAAPSATRS</sequence>
<keyword evidence="3" id="KW-1185">Reference proteome</keyword>
<dbReference type="KEGG" id="kphy:AOZ06_31405"/>
<dbReference type="EMBL" id="CP012752">
    <property type="protein sequence ID" value="ALG10796.1"/>
    <property type="molecule type" value="Genomic_DNA"/>
</dbReference>
<gene>
    <name evidence="2" type="ORF">AOZ06_31405</name>
</gene>
<evidence type="ECO:0000313" key="2">
    <source>
        <dbReference type="EMBL" id="ALG10796.1"/>
    </source>
</evidence>
<protein>
    <submittedName>
        <fullName evidence="2">Uncharacterized protein</fullName>
    </submittedName>
</protein>
<accession>A0A0N9I7B3</accession>